<evidence type="ECO:0000259" key="1">
    <source>
        <dbReference type="Pfam" id="PF13966"/>
    </source>
</evidence>
<dbReference type="InterPro" id="IPR026960">
    <property type="entry name" value="RVT-Znf"/>
</dbReference>
<feature type="domain" description="Reverse transcriptase zinc-binding" evidence="1">
    <location>
        <begin position="63"/>
        <end position="147"/>
    </location>
</feature>
<dbReference type="EMBL" id="JADFTS010000008">
    <property type="protein sequence ID" value="KAF9593836.1"/>
    <property type="molecule type" value="Genomic_DNA"/>
</dbReference>
<comment type="caution">
    <text evidence="2">The sequence shown here is derived from an EMBL/GenBank/DDBJ whole genome shotgun (WGS) entry which is preliminary data.</text>
</comment>
<dbReference type="OrthoDB" id="1684493at2759"/>
<proteinExistence type="predicted"/>
<dbReference type="AlphaFoldDB" id="A0A835H5X2"/>
<gene>
    <name evidence="2" type="ORF">IFM89_025621</name>
</gene>
<keyword evidence="3" id="KW-1185">Reference proteome</keyword>
<reference evidence="2 3" key="1">
    <citation type="submission" date="2020-10" db="EMBL/GenBank/DDBJ databases">
        <title>The Coptis chinensis genome and diversification of protoberbering-type alkaloids.</title>
        <authorList>
            <person name="Wang B."/>
            <person name="Shu S."/>
            <person name="Song C."/>
            <person name="Liu Y."/>
        </authorList>
    </citation>
    <scope>NUCLEOTIDE SEQUENCE [LARGE SCALE GENOMIC DNA]</scope>
    <source>
        <strain evidence="2">HL-2020</strain>
        <tissue evidence="2">Leaf</tissue>
    </source>
</reference>
<evidence type="ECO:0000313" key="3">
    <source>
        <dbReference type="Proteomes" id="UP000631114"/>
    </source>
</evidence>
<accession>A0A835H5X2</accession>
<dbReference type="Pfam" id="PF13966">
    <property type="entry name" value="zf-RVT"/>
    <property type="match status" value="1"/>
</dbReference>
<dbReference type="Proteomes" id="UP000631114">
    <property type="component" value="Unassembled WGS sequence"/>
</dbReference>
<organism evidence="2 3">
    <name type="scientific">Coptis chinensis</name>
    <dbReference type="NCBI Taxonomy" id="261450"/>
    <lineage>
        <taxon>Eukaryota</taxon>
        <taxon>Viridiplantae</taxon>
        <taxon>Streptophyta</taxon>
        <taxon>Embryophyta</taxon>
        <taxon>Tracheophyta</taxon>
        <taxon>Spermatophyta</taxon>
        <taxon>Magnoliopsida</taxon>
        <taxon>Ranunculales</taxon>
        <taxon>Ranunculaceae</taxon>
        <taxon>Coptidoideae</taxon>
        <taxon>Coptis</taxon>
    </lineage>
</organism>
<name>A0A835H5X2_9MAGN</name>
<evidence type="ECO:0000313" key="2">
    <source>
        <dbReference type="EMBL" id="KAF9593836.1"/>
    </source>
</evidence>
<protein>
    <recommendedName>
        <fullName evidence="1">Reverse transcriptase zinc-binding domain-containing protein</fullName>
    </recommendedName>
</protein>
<sequence>MALTDDTLKGCRSKLAQIIVNGDWKMPTEVQQVLDQANVARLPPCYPSELDELIQTPDIRGKFSVASAFEQIREKETQVGWDTLVWNASIHPSTSATAWKSFNNCAATDTSIRKKGVHLASKCCCGCKEEEDLDHILWHCQFAKNLWSWNAELYGLEDNFQNALEARAKTMGRSPLIRKLWDACIVNSMVILWKHRNMVVYDNKAPDNATCKRMTPMGKTTYHGSYRLGGTNAKRSCKPFG</sequence>